<dbReference type="PANTHER" id="PTHR28532:SF1">
    <property type="entry name" value="ORAL CANCER OVEREXPRESSED 1"/>
    <property type="match status" value="1"/>
</dbReference>
<dbReference type="Pfam" id="PF09811">
    <property type="entry name" value="Yae1_N"/>
    <property type="match status" value="1"/>
</dbReference>
<evidence type="ECO:0000313" key="5">
    <source>
        <dbReference type="Proteomes" id="UP001187682"/>
    </source>
</evidence>
<dbReference type="InterPro" id="IPR019191">
    <property type="entry name" value="Essential_protein_Yae1_N"/>
</dbReference>
<comment type="similarity">
    <text evidence="1">Belongs to the LTO1 family.</text>
</comment>
<evidence type="ECO:0000259" key="3">
    <source>
        <dbReference type="Pfam" id="PF09811"/>
    </source>
</evidence>
<name>A0AAE8MQG2_9PEZI</name>
<sequence>MDDLFDGALSLEDALYKRGYDQGVADGARAGKLEGRSVGMGKGFEKFSEAGKLYGRAVVWANRLPSAKRGLSVEEAGGEAGGGRTGEARRSPEPATSGEGGQGSLPPLPGNTRLARNVETVHALMEPATLSTENSDEAVQDFDDRFKRAQGKAKVVERMIGGKVSKVEGSGSKGEES</sequence>
<dbReference type="InterPro" id="IPR052436">
    <property type="entry name" value="LTO1_adapter"/>
</dbReference>
<keyword evidence="5" id="KW-1185">Reference proteome</keyword>
<evidence type="ECO:0000256" key="1">
    <source>
        <dbReference type="ARBA" id="ARBA00038090"/>
    </source>
</evidence>
<dbReference type="AlphaFoldDB" id="A0AAE8MQG2"/>
<evidence type="ECO:0000256" key="2">
    <source>
        <dbReference type="SAM" id="MobiDB-lite"/>
    </source>
</evidence>
<protein>
    <recommendedName>
        <fullName evidence="3">Essential protein Yae1 N-terminal domain-containing protein</fullName>
    </recommendedName>
</protein>
<organism evidence="4 5">
    <name type="scientific">Cephalotrichum gorgonifer</name>
    <dbReference type="NCBI Taxonomy" id="2041049"/>
    <lineage>
        <taxon>Eukaryota</taxon>
        <taxon>Fungi</taxon>
        <taxon>Dikarya</taxon>
        <taxon>Ascomycota</taxon>
        <taxon>Pezizomycotina</taxon>
        <taxon>Sordariomycetes</taxon>
        <taxon>Hypocreomycetidae</taxon>
        <taxon>Microascales</taxon>
        <taxon>Microascaceae</taxon>
        <taxon>Cephalotrichum</taxon>
    </lineage>
</organism>
<accession>A0AAE8MQG2</accession>
<reference evidence="4" key="1">
    <citation type="submission" date="2018-03" db="EMBL/GenBank/DDBJ databases">
        <authorList>
            <person name="Guldener U."/>
        </authorList>
    </citation>
    <scope>NUCLEOTIDE SEQUENCE</scope>
</reference>
<dbReference type="Proteomes" id="UP001187682">
    <property type="component" value="Unassembled WGS sequence"/>
</dbReference>
<gene>
    <name evidence="4" type="ORF">DNG_01043</name>
</gene>
<proteinExistence type="inferred from homology"/>
<dbReference type="EMBL" id="ONZQ02000001">
    <property type="protein sequence ID" value="SPN97532.1"/>
    <property type="molecule type" value="Genomic_DNA"/>
</dbReference>
<feature type="domain" description="Essential protein Yae1 N-terminal" evidence="3">
    <location>
        <begin position="19"/>
        <end position="57"/>
    </location>
</feature>
<feature type="region of interest" description="Disordered" evidence="2">
    <location>
        <begin position="69"/>
        <end position="115"/>
    </location>
</feature>
<dbReference type="PANTHER" id="PTHR28532">
    <property type="entry name" value="GEO13458P1"/>
    <property type="match status" value="1"/>
</dbReference>
<evidence type="ECO:0000313" key="4">
    <source>
        <dbReference type="EMBL" id="SPN97532.1"/>
    </source>
</evidence>
<comment type="caution">
    <text evidence="4">The sequence shown here is derived from an EMBL/GenBank/DDBJ whole genome shotgun (WGS) entry which is preliminary data.</text>
</comment>